<dbReference type="AlphaFoldDB" id="A0A2T4ZBK5"/>
<reference evidence="1 2" key="1">
    <citation type="submission" date="2018-04" db="EMBL/GenBank/DDBJ databases">
        <title>Genomic Encyclopedia of Archaeal and Bacterial Type Strains, Phase II (KMG-II): from individual species to whole genera.</title>
        <authorList>
            <person name="Goeker M."/>
        </authorList>
    </citation>
    <scope>NUCLEOTIDE SEQUENCE [LARGE SCALE GENOMIC DNA]</scope>
    <source>
        <strain evidence="1 2">DSM 45169</strain>
    </source>
</reference>
<proteinExistence type="predicted"/>
<sequence length="179" mass="20168">MLKGYKVGIDDLFNQLGSIPGAKTGKGPRHPTQPANEIQKSIDDFLLSYPALRNDPGYVDFLEKYAGAYIENEDQTQIVDILGFSNVSTHIIDMEGPVVNEHGFLIFAQCIYSSIHDGKLTDSYEHDFAFSVTGAEGIYWISTTLHTQNQPFIFYAENFLQWLRNLISAGGIFERPHFK</sequence>
<organism evidence="1 2">
    <name type="scientific">Desmospora activa DSM 45169</name>
    <dbReference type="NCBI Taxonomy" id="1121389"/>
    <lineage>
        <taxon>Bacteria</taxon>
        <taxon>Bacillati</taxon>
        <taxon>Bacillota</taxon>
        <taxon>Bacilli</taxon>
        <taxon>Bacillales</taxon>
        <taxon>Thermoactinomycetaceae</taxon>
        <taxon>Desmospora</taxon>
    </lineage>
</organism>
<gene>
    <name evidence="1" type="ORF">C8J48_1862</name>
</gene>
<comment type="caution">
    <text evidence="1">The sequence shown here is derived from an EMBL/GenBank/DDBJ whole genome shotgun (WGS) entry which is preliminary data.</text>
</comment>
<protein>
    <recommendedName>
        <fullName evidence="3">SMI1/KNR4 family protein SUKH-1</fullName>
    </recommendedName>
</protein>
<evidence type="ECO:0000313" key="2">
    <source>
        <dbReference type="Proteomes" id="UP000241639"/>
    </source>
</evidence>
<dbReference type="EMBL" id="PZZP01000001">
    <property type="protein sequence ID" value="PTM59257.1"/>
    <property type="molecule type" value="Genomic_DNA"/>
</dbReference>
<accession>A0A2T4ZBK5</accession>
<evidence type="ECO:0008006" key="3">
    <source>
        <dbReference type="Google" id="ProtNLM"/>
    </source>
</evidence>
<name>A0A2T4ZBK5_9BACL</name>
<evidence type="ECO:0000313" key="1">
    <source>
        <dbReference type="EMBL" id="PTM59257.1"/>
    </source>
</evidence>
<dbReference type="Proteomes" id="UP000241639">
    <property type="component" value="Unassembled WGS sequence"/>
</dbReference>
<keyword evidence="2" id="KW-1185">Reference proteome</keyword>